<feature type="non-terminal residue" evidence="4">
    <location>
        <position position="172"/>
    </location>
</feature>
<name>A0A3M6T5R3_POCDA</name>
<dbReference type="PROSITE" id="PS51253">
    <property type="entry name" value="HTH_CENPB"/>
    <property type="match status" value="1"/>
</dbReference>
<dbReference type="Pfam" id="PF03221">
    <property type="entry name" value="HTH_Tnp_Tc5"/>
    <property type="match status" value="1"/>
</dbReference>
<accession>A0A3M6T5R3</accession>
<dbReference type="EMBL" id="RCHS01004233">
    <property type="protein sequence ID" value="RMX36727.1"/>
    <property type="molecule type" value="Genomic_DNA"/>
</dbReference>
<keyword evidence="5" id="KW-1185">Reference proteome</keyword>
<protein>
    <recommendedName>
        <fullName evidence="3">HTH CENPB-type domain-containing protein</fullName>
    </recommendedName>
</protein>
<dbReference type="Proteomes" id="UP000275408">
    <property type="component" value="Unassembled WGS sequence"/>
</dbReference>
<feature type="non-terminal residue" evidence="4">
    <location>
        <position position="1"/>
    </location>
</feature>
<evidence type="ECO:0000313" key="4">
    <source>
        <dbReference type="EMBL" id="RMX36727.1"/>
    </source>
</evidence>
<proteinExistence type="predicted"/>
<keyword evidence="1" id="KW-0238">DNA-binding</keyword>
<evidence type="ECO:0000259" key="3">
    <source>
        <dbReference type="PROSITE" id="PS51253"/>
    </source>
</evidence>
<feature type="domain" description="HTH CENPB-type" evidence="3">
    <location>
        <begin position="1"/>
        <end position="41"/>
    </location>
</feature>
<dbReference type="GO" id="GO:0003677">
    <property type="term" value="F:DNA binding"/>
    <property type="evidence" value="ECO:0007669"/>
    <property type="project" value="UniProtKB-KW"/>
</dbReference>
<evidence type="ECO:0000313" key="5">
    <source>
        <dbReference type="Proteomes" id="UP000275408"/>
    </source>
</evidence>
<dbReference type="InterPro" id="IPR006600">
    <property type="entry name" value="HTH_CenpB_DNA-bd_dom"/>
</dbReference>
<sequence length="172" mass="20293">IAYGRLLLRLRAKQLCRDEQFKASLGWYQKWKKRHSISLCTKTTLAQRLPQDLEEKTTQFQRLVISAHMDKTAQFESLPSRTCLNKPCKDNIQRQNLSWMMTDFPLSLPQRENRRTSNAPDYSEDDNICTDDMPKLADDEMAWDDKFETDNKKKSFSKRRQRLAGVRGFTLK</sequence>
<evidence type="ECO:0000256" key="1">
    <source>
        <dbReference type="ARBA" id="ARBA00023125"/>
    </source>
</evidence>
<feature type="region of interest" description="Disordered" evidence="2">
    <location>
        <begin position="109"/>
        <end position="130"/>
    </location>
</feature>
<dbReference type="AlphaFoldDB" id="A0A3M6T5R3"/>
<gene>
    <name evidence="4" type="ORF">pdam_00020273</name>
</gene>
<evidence type="ECO:0000256" key="2">
    <source>
        <dbReference type="SAM" id="MobiDB-lite"/>
    </source>
</evidence>
<comment type="caution">
    <text evidence="4">The sequence shown here is derived from an EMBL/GenBank/DDBJ whole genome shotgun (WGS) entry which is preliminary data.</text>
</comment>
<organism evidence="4 5">
    <name type="scientific">Pocillopora damicornis</name>
    <name type="common">Cauliflower coral</name>
    <name type="synonym">Millepora damicornis</name>
    <dbReference type="NCBI Taxonomy" id="46731"/>
    <lineage>
        <taxon>Eukaryota</taxon>
        <taxon>Metazoa</taxon>
        <taxon>Cnidaria</taxon>
        <taxon>Anthozoa</taxon>
        <taxon>Hexacorallia</taxon>
        <taxon>Scleractinia</taxon>
        <taxon>Astrocoeniina</taxon>
        <taxon>Pocilloporidae</taxon>
        <taxon>Pocillopora</taxon>
    </lineage>
</organism>
<reference evidence="4 5" key="1">
    <citation type="journal article" date="2018" name="Sci. Rep.">
        <title>Comparative analysis of the Pocillopora damicornis genome highlights role of immune system in coral evolution.</title>
        <authorList>
            <person name="Cunning R."/>
            <person name="Bay R.A."/>
            <person name="Gillette P."/>
            <person name="Baker A.C."/>
            <person name="Traylor-Knowles N."/>
        </authorList>
    </citation>
    <scope>NUCLEOTIDE SEQUENCE [LARGE SCALE GENOMIC DNA]</scope>
    <source>
        <strain evidence="4">RSMAS</strain>
        <tissue evidence="4">Whole animal</tissue>
    </source>
</reference>